<organism evidence="1 2">
    <name type="scientific">Penicillium vulpinum</name>
    <dbReference type="NCBI Taxonomy" id="29845"/>
    <lineage>
        <taxon>Eukaryota</taxon>
        <taxon>Fungi</taxon>
        <taxon>Dikarya</taxon>
        <taxon>Ascomycota</taxon>
        <taxon>Pezizomycotina</taxon>
        <taxon>Eurotiomycetes</taxon>
        <taxon>Eurotiomycetidae</taxon>
        <taxon>Eurotiales</taxon>
        <taxon>Aspergillaceae</taxon>
        <taxon>Penicillium</taxon>
    </lineage>
</organism>
<accession>A0A1V6RYB0</accession>
<comment type="caution">
    <text evidence="1">The sequence shown here is derived from an EMBL/GenBank/DDBJ whole genome shotgun (WGS) entry which is preliminary data.</text>
</comment>
<dbReference type="EMBL" id="MDYP01000016">
    <property type="protein sequence ID" value="OQE06755.1"/>
    <property type="molecule type" value="Genomic_DNA"/>
</dbReference>
<reference evidence="2" key="1">
    <citation type="journal article" date="2017" name="Nat. Microbiol.">
        <title>Global analysis of biosynthetic gene clusters reveals vast potential of secondary metabolite production in Penicillium species.</title>
        <authorList>
            <person name="Nielsen J.C."/>
            <person name="Grijseels S."/>
            <person name="Prigent S."/>
            <person name="Ji B."/>
            <person name="Dainat J."/>
            <person name="Nielsen K.F."/>
            <person name="Frisvad J.C."/>
            <person name="Workman M."/>
            <person name="Nielsen J."/>
        </authorList>
    </citation>
    <scope>NUCLEOTIDE SEQUENCE [LARGE SCALE GENOMIC DNA]</scope>
    <source>
        <strain evidence="2">IBT 29486</strain>
    </source>
</reference>
<keyword evidence="2" id="KW-1185">Reference proteome</keyword>
<evidence type="ECO:0000313" key="2">
    <source>
        <dbReference type="Proteomes" id="UP000191518"/>
    </source>
</evidence>
<name>A0A1V6RYB0_9EURO</name>
<dbReference type="AlphaFoldDB" id="A0A1V6RYB0"/>
<dbReference type="Proteomes" id="UP000191518">
    <property type="component" value="Unassembled WGS sequence"/>
</dbReference>
<gene>
    <name evidence="1" type="ORF">PENVUL_c016G07986</name>
</gene>
<evidence type="ECO:0000313" key="1">
    <source>
        <dbReference type="EMBL" id="OQE06755.1"/>
    </source>
</evidence>
<protein>
    <submittedName>
        <fullName evidence="1">Uncharacterized protein</fullName>
    </submittedName>
</protein>
<proteinExistence type="predicted"/>
<sequence>MSLSSLLHLLRLSPSRVSAYPLASCVYYSPDLQ</sequence>